<keyword evidence="2 9" id="KW-0813">Transport</keyword>
<dbReference type="RefSeq" id="WP_171161522.1">
    <property type="nucleotide sequence ID" value="NZ_CP053073.1"/>
</dbReference>
<keyword evidence="5 9" id="KW-0812">Transmembrane</keyword>
<comment type="similarity">
    <text evidence="8 9">Belongs to the TRAP transporter small permease family.</text>
</comment>
<reference evidence="11 12" key="1">
    <citation type="submission" date="2020-04" db="EMBL/GenBank/DDBJ databases">
        <title>Usitatibacter rugosus gen. nov., sp. nov. and Usitatibacter palustris sp. nov., novel members of Usitatibacteraceae fam. nov. within the order Nitrosomonadales isolated from soil.</title>
        <authorList>
            <person name="Huber K.J."/>
            <person name="Neumann-Schaal M."/>
            <person name="Geppert A."/>
            <person name="Luckner M."/>
            <person name="Wanner G."/>
            <person name="Overmann J."/>
        </authorList>
    </citation>
    <scope>NUCLEOTIDE SEQUENCE [LARGE SCALE GENOMIC DNA]</scope>
    <source>
        <strain evidence="11 12">Swamp67</strain>
    </source>
</reference>
<dbReference type="KEGG" id="upl:DSM104440_01611"/>
<feature type="transmembrane region" description="Helical" evidence="9">
    <location>
        <begin position="144"/>
        <end position="168"/>
    </location>
</feature>
<sequence>MTEQEHVLNEKGEFQVVDEPIDLSHYRFEDWVAFVIFWVLASVIFYQFFTRYALNDSASWTEEIARYLLIATVFVGAAINVRKNNHIHVDFFYRLLPHKVNRVMSTLVDVLRVLFTGYCVWLTYLLMQKIGSQRMAIIDWPIGILYGFVIAGFALMTYRGIGVTIANWKRGASVLERPELADEAK</sequence>
<feature type="transmembrane region" description="Helical" evidence="9">
    <location>
        <begin position="103"/>
        <end position="124"/>
    </location>
</feature>
<evidence type="ECO:0000259" key="10">
    <source>
        <dbReference type="Pfam" id="PF04290"/>
    </source>
</evidence>
<dbReference type="AlphaFoldDB" id="A0A6M4H574"/>
<evidence type="ECO:0000313" key="12">
    <source>
        <dbReference type="Proteomes" id="UP000503096"/>
    </source>
</evidence>
<dbReference type="InterPro" id="IPR055348">
    <property type="entry name" value="DctQ"/>
</dbReference>
<evidence type="ECO:0000256" key="7">
    <source>
        <dbReference type="ARBA" id="ARBA00023136"/>
    </source>
</evidence>
<feature type="transmembrane region" description="Helical" evidence="9">
    <location>
        <begin position="31"/>
        <end position="49"/>
    </location>
</feature>
<keyword evidence="7 9" id="KW-0472">Membrane</keyword>
<comment type="function">
    <text evidence="9">Part of the tripartite ATP-independent periplasmic (TRAP) transport system.</text>
</comment>
<evidence type="ECO:0000256" key="5">
    <source>
        <dbReference type="ARBA" id="ARBA00022692"/>
    </source>
</evidence>
<keyword evidence="6 9" id="KW-1133">Transmembrane helix</keyword>
<name>A0A6M4H574_9PROT</name>
<proteinExistence type="inferred from homology"/>
<protein>
    <recommendedName>
        <fullName evidence="9">TRAP transporter small permease protein</fullName>
    </recommendedName>
</protein>
<feature type="domain" description="Tripartite ATP-independent periplasmic transporters DctQ component" evidence="10">
    <location>
        <begin position="41"/>
        <end position="168"/>
    </location>
</feature>
<dbReference type="GO" id="GO:0022857">
    <property type="term" value="F:transmembrane transporter activity"/>
    <property type="evidence" value="ECO:0007669"/>
    <property type="project" value="UniProtKB-UniRule"/>
</dbReference>
<dbReference type="PANTHER" id="PTHR35011">
    <property type="entry name" value="2,3-DIKETO-L-GULONATE TRAP TRANSPORTER SMALL PERMEASE PROTEIN YIAM"/>
    <property type="match status" value="1"/>
</dbReference>
<evidence type="ECO:0000256" key="9">
    <source>
        <dbReference type="RuleBase" id="RU369079"/>
    </source>
</evidence>
<dbReference type="Proteomes" id="UP000503096">
    <property type="component" value="Chromosome"/>
</dbReference>
<comment type="subunit">
    <text evidence="9">The complex comprises the extracytoplasmic solute receptor protein and the two transmembrane proteins.</text>
</comment>
<evidence type="ECO:0000256" key="6">
    <source>
        <dbReference type="ARBA" id="ARBA00022989"/>
    </source>
</evidence>
<evidence type="ECO:0000256" key="3">
    <source>
        <dbReference type="ARBA" id="ARBA00022475"/>
    </source>
</evidence>
<dbReference type="GO" id="GO:0015740">
    <property type="term" value="P:C4-dicarboxylate transport"/>
    <property type="evidence" value="ECO:0007669"/>
    <property type="project" value="TreeGrafter"/>
</dbReference>
<evidence type="ECO:0000256" key="1">
    <source>
        <dbReference type="ARBA" id="ARBA00004429"/>
    </source>
</evidence>
<keyword evidence="4 9" id="KW-0997">Cell inner membrane</keyword>
<evidence type="ECO:0000256" key="4">
    <source>
        <dbReference type="ARBA" id="ARBA00022519"/>
    </source>
</evidence>
<evidence type="ECO:0000256" key="2">
    <source>
        <dbReference type="ARBA" id="ARBA00022448"/>
    </source>
</evidence>
<evidence type="ECO:0000256" key="8">
    <source>
        <dbReference type="ARBA" id="ARBA00038436"/>
    </source>
</evidence>
<keyword evidence="3" id="KW-1003">Cell membrane</keyword>
<gene>
    <name evidence="11" type="primary">siaT</name>
    <name evidence="11" type="ORF">DSM104440_01611</name>
</gene>
<dbReference type="InParanoid" id="A0A6M4H574"/>
<organism evidence="11 12">
    <name type="scientific">Usitatibacter palustris</name>
    <dbReference type="NCBI Taxonomy" id="2732487"/>
    <lineage>
        <taxon>Bacteria</taxon>
        <taxon>Pseudomonadati</taxon>
        <taxon>Pseudomonadota</taxon>
        <taxon>Betaproteobacteria</taxon>
        <taxon>Nitrosomonadales</taxon>
        <taxon>Usitatibacteraceae</taxon>
        <taxon>Usitatibacter</taxon>
    </lineage>
</organism>
<accession>A0A6M4H574</accession>
<dbReference type="Pfam" id="PF04290">
    <property type="entry name" value="DctQ"/>
    <property type="match status" value="1"/>
</dbReference>
<dbReference type="FunCoup" id="A0A6M4H574">
    <property type="interactions" value="79"/>
</dbReference>
<evidence type="ECO:0000313" key="11">
    <source>
        <dbReference type="EMBL" id="QJR14801.1"/>
    </source>
</evidence>
<feature type="transmembrane region" description="Helical" evidence="9">
    <location>
        <begin position="64"/>
        <end position="82"/>
    </location>
</feature>
<dbReference type="GO" id="GO:0005886">
    <property type="term" value="C:plasma membrane"/>
    <property type="evidence" value="ECO:0007669"/>
    <property type="project" value="UniProtKB-SubCell"/>
</dbReference>
<dbReference type="PANTHER" id="PTHR35011:SF11">
    <property type="entry name" value="TRAP TRANSPORTER SMALL PERMEASE PROTEIN"/>
    <property type="match status" value="1"/>
</dbReference>
<keyword evidence="12" id="KW-1185">Reference proteome</keyword>
<dbReference type="InterPro" id="IPR007387">
    <property type="entry name" value="TRAP_DctQ"/>
</dbReference>
<dbReference type="EMBL" id="CP053073">
    <property type="protein sequence ID" value="QJR14801.1"/>
    <property type="molecule type" value="Genomic_DNA"/>
</dbReference>
<comment type="subcellular location">
    <subcellularLocation>
        <location evidence="1 9">Cell inner membrane</location>
        <topology evidence="1 9">Multi-pass membrane protein</topology>
    </subcellularLocation>
</comment>